<keyword evidence="2" id="KW-1185">Reference proteome</keyword>
<proteinExistence type="predicted"/>
<dbReference type="Proteomes" id="UP001589844">
    <property type="component" value="Unassembled WGS sequence"/>
</dbReference>
<name>A0ABV6IDS7_9BURK</name>
<reference evidence="1 2" key="1">
    <citation type="submission" date="2024-09" db="EMBL/GenBank/DDBJ databases">
        <authorList>
            <person name="Sun Q."/>
            <person name="Mori K."/>
        </authorList>
    </citation>
    <scope>NUCLEOTIDE SEQUENCE [LARGE SCALE GENOMIC DNA]</scope>
    <source>
        <strain evidence="1 2">CCM 8677</strain>
    </source>
</reference>
<dbReference type="EMBL" id="JBHLXJ010000009">
    <property type="protein sequence ID" value="MFC0349983.1"/>
    <property type="molecule type" value="Genomic_DNA"/>
</dbReference>
<evidence type="ECO:0008006" key="3">
    <source>
        <dbReference type="Google" id="ProtNLM"/>
    </source>
</evidence>
<organism evidence="1 2">
    <name type="scientific">Undibacterium danionis</name>
    <dbReference type="NCBI Taxonomy" id="1812100"/>
    <lineage>
        <taxon>Bacteria</taxon>
        <taxon>Pseudomonadati</taxon>
        <taxon>Pseudomonadota</taxon>
        <taxon>Betaproteobacteria</taxon>
        <taxon>Burkholderiales</taxon>
        <taxon>Oxalobacteraceae</taxon>
        <taxon>Undibacterium</taxon>
    </lineage>
</organism>
<sequence>MTTQAPNDLPNNPATCDRYSTSTGALNAHCYCISLDQAALAQAFRDEVGDDAVYDLVQEHCPHLFSAHPVFIDKQRIEDIQQLLLGIEHIVALPSYQAHVLKNAPAIARHHTRHVRGVFFAYDFHINQEELGLIEINTNAGGAMLNAMLARAQYACCEAVQKELMSAPSGADFETEIIAMFQQEWTLSGQTTPLKSIAIVDENVGTQYLYPEFLLFQNLFQKHGINAVVCSPDQLRFEDGSVRYQEQTIDLIYNRLTDFYLEQSEHQHLHQAYLSDAIVLTPHPQAHALYADKRNLAVFSSHQALEALGVSSAIQHLLLKYVPHTELVHPDKADFLWKNRRQFFFKPCTGFGSRAAYRGDKLTTKVWQEILAGDYVAQTLIIPGERCLSNTNSDGRMKFDLRAYTYTGKLQWLAARLYQGQTTNFRTKGGGFAPVYAV</sequence>
<comment type="caution">
    <text evidence="1">The sequence shown here is derived from an EMBL/GenBank/DDBJ whole genome shotgun (WGS) entry which is preliminary data.</text>
</comment>
<protein>
    <recommendedName>
        <fullName evidence="3">Circularly permuted type 2 ATP-grasp protein</fullName>
    </recommendedName>
</protein>
<evidence type="ECO:0000313" key="1">
    <source>
        <dbReference type="EMBL" id="MFC0349983.1"/>
    </source>
</evidence>
<dbReference type="SUPFAM" id="SSF56059">
    <property type="entry name" value="Glutathione synthetase ATP-binding domain-like"/>
    <property type="match status" value="1"/>
</dbReference>
<gene>
    <name evidence="1" type="ORF">ACFFJH_09200</name>
</gene>
<dbReference type="RefSeq" id="WP_390211835.1">
    <property type="nucleotide sequence ID" value="NZ_JBHLXJ010000009.1"/>
</dbReference>
<accession>A0ABV6IDS7</accession>
<evidence type="ECO:0000313" key="2">
    <source>
        <dbReference type="Proteomes" id="UP001589844"/>
    </source>
</evidence>